<proteinExistence type="predicted"/>
<name>A0A382Y0W2_9ZZZZ</name>
<protein>
    <recommendedName>
        <fullName evidence="4">3-deoxy-manno-octulosonate cytidylyltransferase</fullName>
    </recommendedName>
</protein>
<dbReference type="PANTHER" id="PTHR42866:SF2">
    <property type="entry name" value="3-DEOXY-MANNO-OCTULOSONATE CYTIDYLYLTRANSFERASE, MITOCHONDRIAL"/>
    <property type="match status" value="1"/>
</dbReference>
<feature type="non-terminal residue" evidence="3">
    <location>
        <position position="179"/>
    </location>
</feature>
<evidence type="ECO:0008006" key="4">
    <source>
        <dbReference type="Google" id="ProtNLM"/>
    </source>
</evidence>
<keyword evidence="2" id="KW-0548">Nucleotidyltransferase</keyword>
<evidence type="ECO:0000313" key="3">
    <source>
        <dbReference type="EMBL" id="SVD76158.1"/>
    </source>
</evidence>
<accession>A0A382Y0W2</accession>
<dbReference type="Gene3D" id="3.90.550.10">
    <property type="entry name" value="Spore Coat Polysaccharide Biosynthesis Protein SpsA, Chain A"/>
    <property type="match status" value="1"/>
</dbReference>
<dbReference type="SUPFAM" id="SSF53448">
    <property type="entry name" value="Nucleotide-diphospho-sugar transferases"/>
    <property type="match status" value="1"/>
</dbReference>
<organism evidence="3">
    <name type="scientific">marine metagenome</name>
    <dbReference type="NCBI Taxonomy" id="408172"/>
    <lineage>
        <taxon>unclassified sequences</taxon>
        <taxon>metagenomes</taxon>
        <taxon>ecological metagenomes</taxon>
    </lineage>
</organism>
<dbReference type="AlphaFoldDB" id="A0A382Y0W2"/>
<gene>
    <name evidence="3" type="ORF">METZ01_LOCUS429012</name>
</gene>
<dbReference type="Pfam" id="PF02348">
    <property type="entry name" value="CTP_transf_3"/>
    <property type="match status" value="1"/>
</dbReference>
<evidence type="ECO:0000256" key="1">
    <source>
        <dbReference type="ARBA" id="ARBA00022679"/>
    </source>
</evidence>
<sequence>MITQKNTAIIIPSRLAATRLPNKPLIMINGKPMIHHVWERACESNLGKVIVATDNIEIQKVIEDSGGTSCLTSVDHQSGTDRIFEALQKYDSANKIEYVVNLQGDLPNIDADSLLRVLQLLENKEVNIGTLVVKINEESDLDKEQIVKALCIFKENEKNTKALDFQRLPKDITINNLYH</sequence>
<evidence type="ECO:0000256" key="2">
    <source>
        <dbReference type="ARBA" id="ARBA00022695"/>
    </source>
</evidence>
<dbReference type="InterPro" id="IPR003329">
    <property type="entry name" value="Cytidylyl_trans"/>
</dbReference>
<dbReference type="PANTHER" id="PTHR42866">
    <property type="entry name" value="3-DEOXY-MANNO-OCTULOSONATE CYTIDYLYLTRANSFERASE"/>
    <property type="match status" value="1"/>
</dbReference>
<keyword evidence="1" id="KW-0808">Transferase</keyword>
<dbReference type="EMBL" id="UINC01171541">
    <property type="protein sequence ID" value="SVD76158.1"/>
    <property type="molecule type" value="Genomic_DNA"/>
</dbReference>
<reference evidence="3" key="1">
    <citation type="submission" date="2018-05" db="EMBL/GenBank/DDBJ databases">
        <authorList>
            <person name="Lanie J.A."/>
            <person name="Ng W.-L."/>
            <person name="Kazmierczak K.M."/>
            <person name="Andrzejewski T.M."/>
            <person name="Davidsen T.M."/>
            <person name="Wayne K.J."/>
            <person name="Tettelin H."/>
            <person name="Glass J.I."/>
            <person name="Rusch D."/>
            <person name="Podicherti R."/>
            <person name="Tsui H.-C.T."/>
            <person name="Winkler M.E."/>
        </authorList>
    </citation>
    <scope>NUCLEOTIDE SEQUENCE</scope>
</reference>
<dbReference type="InterPro" id="IPR029044">
    <property type="entry name" value="Nucleotide-diphossugar_trans"/>
</dbReference>
<dbReference type="GO" id="GO:0005829">
    <property type="term" value="C:cytosol"/>
    <property type="evidence" value="ECO:0007669"/>
    <property type="project" value="TreeGrafter"/>
</dbReference>
<dbReference type="GO" id="GO:0008690">
    <property type="term" value="F:3-deoxy-manno-octulosonate cytidylyltransferase activity"/>
    <property type="evidence" value="ECO:0007669"/>
    <property type="project" value="TreeGrafter"/>
</dbReference>